<evidence type="ECO:0000313" key="1">
    <source>
        <dbReference type="EMBL" id="GAA2198570.1"/>
    </source>
</evidence>
<dbReference type="SUPFAM" id="SSF52266">
    <property type="entry name" value="SGNH hydrolase"/>
    <property type="match status" value="1"/>
</dbReference>
<proteinExistence type="predicted"/>
<dbReference type="EMBL" id="BAAAOQ010000013">
    <property type="protein sequence ID" value="GAA2198570.1"/>
    <property type="molecule type" value="Genomic_DNA"/>
</dbReference>
<evidence type="ECO:0000313" key="2">
    <source>
        <dbReference type="Proteomes" id="UP001501391"/>
    </source>
</evidence>
<dbReference type="Proteomes" id="UP001501391">
    <property type="component" value="Unassembled WGS sequence"/>
</dbReference>
<sequence length="346" mass="39282">MKLHRDELTPQMQEYARFDDRGEARYLPYLMYFHRADYRSSVINTDRAGFRISHGPDGETASAAGRVPAGPVRLISGSSTVLGIGATSDATTLASQLWRKHAPSAPWLNFGGRCYNSTQELLLFTLYRHLLPEIEEIVVFSGLNDLTVGRLPEWQQGDHGAFWFCGEYFDAMEELRESNRKAAAGSKLLGRRAERRRTISTHDDVRRDIPAVIDSAAELTLRHLDSWRRLAGPSARLTYVLQPMALWMRDRHAPQEQLLFDEIDRISKLGTWEALYGDISRKEVARAFSDKLQAGCEKLGIRYVDLNPVVAEAVTERDWIYVDRAHYTDHGYDLVARILAETLGLS</sequence>
<gene>
    <name evidence="1" type="ORF">GCM10009787_41840</name>
</gene>
<name>A0ABP5NG10_9ACTN</name>
<reference evidence="2" key="1">
    <citation type="journal article" date="2019" name="Int. J. Syst. Evol. Microbiol.">
        <title>The Global Catalogue of Microorganisms (GCM) 10K type strain sequencing project: providing services to taxonomists for standard genome sequencing and annotation.</title>
        <authorList>
            <consortium name="The Broad Institute Genomics Platform"/>
            <consortium name="The Broad Institute Genome Sequencing Center for Infectious Disease"/>
            <person name="Wu L."/>
            <person name="Ma J."/>
        </authorList>
    </citation>
    <scope>NUCLEOTIDE SEQUENCE [LARGE SCALE GENOMIC DNA]</scope>
    <source>
        <strain evidence="2">JCM 14924</strain>
    </source>
</reference>
<accession>A0ABP5NG10</accession>
<comment type="caution">
    <text evidence="1">The sequence shown here is derived from an EMBL/GenBank/DDBJ whole genome shotgun (WGS) entry which is preliminary data.</text>
</comment>
<protein>
    <recommendedName>
        <fullName evidence="3">Inducer of phenazine A</fullName>
    </recommendedName>
</protein>
<keyword evidence="2" id="KW-1185">Reference proteome</keyword>
<dbReference type="RefSeq" id="WP_086701577.1">
    <property type="nucleotide sequence ID" value="NZ_BAAAOQ010000013.1"/>
</dbReference>
<evidence type="ECO:0008006" key="3">
    <source>
        <dbReference type="Google" id="ProtNLM"/>
    </source>
</evidence>
<dbReference type="Gene3D" id="3.40.50.1110">
    <property type="entry name" value="SGNH hydrolase"/>
    <property type="match status" value="1"/>
</dbReference>
<organism evidence="1 2">
    <name type="scientific">Streptomyces bangladeshensis</name>
    <dbReference type="NCBI Taxonomy" id="295352"/>
    <lineage>
        <taxon>Bacteria</taxon>
        <taxon>Bacillati</taxon>
        <taxon>Actinomycetota</taxon>
        <taxon>Actinomycetes</taxon>
        <taxon>Kitasatosporales</taxon>
        <taxon>Streptomycetaceae</taxon>
        <taxon>Streptomyces</taxon>
    </lineage>
</organism>
<dbReference type="InterPro" id="IPR036514">
    <property type="entry name" value="SGNH_hydro_sf"/>
</dbReference>